<keyword evidence="2" id="KW-1185">Reference proteome</keyword>
<dbReference type="Proteomes" id="UP001501447">
    <property type="component" value="Unassembled WGS sequence"/>
</dbReference>
<proteinExistence type="predicted"/>
<gene>
    <name evidence="1" type="ORF">GCM10009863_41910</name>
</gene>
<comment type="caution">
    <text evidence="1">The sequence shown here is derived from an EMBL/GenBank/DDBJ whole genome shotgun (WGS) entry which is preliminary data.</text>
</comment>
<reference evidence="1 2" key="1">
    <citation type="journal article" date="2019" name="Int. J. Syst. Evol. Microbiol.">
        <title>The Global Catalogue of Microorganisms (GCM) 10K type strain sequencing project: providing services to taxonomists for standard genome sequencing and annotation.</title>
        <authorList>
            <consortium name="The Broad Institute Genomics Platform"/>
            <consortium name="The Broad Institute Genome Sequencing Center for Infectious Disease"/>
            <person name="Wu L."/>
            <person name="Ma J."/>
        </authorList>
    </citation>
    <scope>NUCLEOTIDE SEQUENCE [LARGE SCALE GENOMIC DNA]</scope>
    <source>
        <strain evidence="1 2">JCM 16373</strain>
    </source>
</reference>
<name>A0ABN3QD11_9ACTN</name>
<protein>
    <submittedName>
        <fullName evidence="1">Uncharacterized protein</fullName>
    </submittedName>
</protein>
<sequence length="78" mass="8327">MERCEDMGVDARTRAHRKIGEATDARLELAAALKVAGIQFPAMDMRRTSTHGLVVLGEISAPVARDLAAVLLRGAAAR</sequence>
<evidence type="ECO:0000313" key="2">
    <source>
        <dbReference type="Proteomes" id="UP001501447"/>
    </source>
</evidence>
<dbReference type="EMBL" id="BAAARJ010000013">
    <property type="protein sequence ID" value="GAA2623216.1"/>
    <property type="molecule type" value="Genomic_DNA"/>
</dbReference>
<accession>A0ABN3QD11</accession>
<evidence type="ECO:0000313" key="1">
    <source>
        <dbReference type="EMBL" id="GAA2623216.1"/>
    </source>
</evidence>
<organism evidence="1 2">
    <name type="scientific">Streptomyces axinellae</name>
    <dbReference type="NCBI Taxonomy" id="552788"/>
    <lineage>
        <taxon>Bacteria</taxon>
        <taxon>Bacillati</taxon>
        <taxon>Actinomycetota</taxon>
        <taxon>Actinomycetes</taxon>
        <taxon>Kitasatosporales</taxon>
        <taxon>Streptomycetaceae</taxon>
        <taxon>Streptomyces</taxon>
    </lineage>
</organism>